<comment type="caution">
    <text evidence="1">The sequence shown here is derived from an EMBL/GenBank/DDBJ whole genome shotgun (WGS) entry which is preliminary data.</text>
</comment>
<organism evidence="1 2">
    <name type="scientific">Glycine soja</name>
    <name type="common">Wild soybean</name>
    <dbReference type="NCBI Taxonomy" id="3848"/>
    <lineage>
        <taxon>Eukaryota</taxon>
        <taxon>Viridiplantae</taxon>
        <taxon>Streptophyta</taxon>
        <taxon>Embryophyta</taxon>
        <taxon>Tracheophyta</taxon>
        <taxon>Spermatophyta</taxon>
        <taxon>Magnoliopsida</taxon>
        <taxon>eudicotyledons</taxon>
        <taxon>Gunneridae</taxon>
        <taxon>Pentapetalae</taxon>
        <taxon>rosids</taxon>
        <taxon>fabids</taxon>
        <taxon>Fabales</taxon>
        <taxon>Fabaceae</taxon>
        <taxon>Papilionoideae</taxon>
        <taxon>50 kb inversion clade</taxon>
        <taxon>NPAAA clade</taxon>
        <taxon>indigoferoid/millettioid clade</taxon>
        <taxon>Phaseoleae</taxon>
        <taxon>Glycine</taxon>
        <taxon>Glycine subgen. Soja</taxon>
    </lineage>
</organism>
<dbReference type="Proteomes" id="UP000289340">
    <property type="component" value="Chromosome 2"/>
</dbReference>
<proteinExistence type="predicted"/>
<dbReference type="EMBL" id="QZWG01000002">
    <property type="protein sequence ID" value="RZC24207.1"/>
    <property type="molecule type" value="Genomic_DNA"/>
</dbReference>
<name>A0A445LMD5_GLYSO</name>
<keyword evidence="2" id="KW-1185">Reference proteome</keyword>
<accession>A0A445LMD5</accession>
<evidence type="ECO:0000313" key="1">
    <source>
        <dbReference type="EMBL" id="RZC24207.1"/>
    </source>
</evidence>
<protein>
    <submittedName>
        <fullName evidence="1">Uncharacterized protein</fullName>
    </submittedName>
</protein>
<reference evidence="1 2" key="1">
    <citation type="submission" date="2018-09" db="EMBL/GenBank/DDBJ databases">
        <title>A high-quality reference genome of wild soybean provides a powerful tool to mine soybean genomes.</title>
        <authorList>
            <person name="Xie M."/>
            <person name="Chung C.Y.L."/>
            <person name="Li M.-W."/>
            <person name="Wong F.-L."/>
            <person name="Chan T.-F."/>
            <person name="Lam H.-M."/>
        </authorList>
    </citation>
    <scope>NUCLEOTIDE SEQUENCE [LARGE SCALE GENOMIC DNA]</scope>
    <source>
        <strain evidence="2">cv. W05</strain>
        <tissue evidence="1">Hypocotyl of etiolated seedlings</tissue>
    </source>
</reference>
<sequence>MLPLPHNFLCLLHGYSNVRNGRVPVRHVSKPFEEENQYEAVAKFFNPKSSLTQIHYRMPELSKQLKLETLNIFLLHLYTSLSEGFKKKTIYSFALSLSLFFSAKLSL</sequence>
<gene>
    <name evidence="1" type="ORF">D0Y65_003458</name>
</gene>
<dbReference type="AlphaFoldDB" id="A0A445LMD5"/>
<evidence type="ECO:0000313" key="2">
    <source>
        <dbReference type="Proteomes" id="UP000289340"/>
    </source>
</evidence>